<proteinExistence type="predicted"/>
<reference evidence="11 13" key="2">
    <citation type="submission" date="2018-03" db="EMBL/GenBank/DDBJ databases">
        <authorList>
            <person name="Fogelqvist J."/>
        </authorList>
    </citation>
    <scope>NUCLEOTIDE SEQUENCE [LARGE SCALE GENOMIC DNA]</scope>
</reference>
<dbReference type="InterPro" id="IPR017932">
    <property type="entry name" value="GATase_2_dom"/>
</dbReference>
<comment type="catalytic activity">
    <reaction evidence="1">
        <text>D-fructose 6-phosphate + L-glutamine = D-glucosamine 6-phosphate + L-glutamate</text>
        <dbReference type="Rhea" id="RHEA:13237"/>
        <dbReference type="ChEBI" id="CHEBI:29985"/>
        <dbReference type="ChEBI" id="CHEBI:58359"/>
        <dbReference type="ChEBI" id="CHEBI:58725"/>
        <dbReference type="ChEBI" id="CHEBI:61527"/>
        <dbReference type="EC" id="2.6.1.16"/>
    </reaction>
</comment>
<dbReference type="EC" id="2.6.1.16" evidence="2"/>
<evidence type="ECO:0000259" key="8">
    <source>
        <dbReference type="PROSITE" id="PS51278"/>
    </source>
</evidence>
<dbReference type="GO" id="GO:0006002">
    <property type="term" value="P:fructose 6-phosphate metabolic process"/>
    <property type="evidence" value="ECO:0007669"/>
    <property type="project" value="TreeGrafter"/>
</dbReference>
<feature type="domain" description="Glutamine amidotransferase type-2" evidence="8">
    <location>
        <begin position="38"/>
        <end position="265"/>
    </location>
</feature>
<dbReference type="OrthoDB" id="15235at2759"/>
<evidence type="ECO:0000259" key="9">
    <source>
        <dbReference type="PROSITE" id="PS51464"/>
    </source>
</evidence>
<dbReference type="PROSITE" id="PS51464">
    <property type="entry name" value="SIS"/>
    <property type="match status" value="2"/>
</dbReference>
<dbReference type="InterPro" id="IPR005855">
    <property type="entry name" value="GFAT"/>
</dbReference>
<reference evidence="10 12" key="1">
    <citation type="submission" date="2015-02" db="EMBL/GenBank/DDBJ databases">
        <authorList>
            <person name="Chooi Y.-H."/>
        </authorList>
    </citation>
    <scope>NUCLEOTIDE SEQUENCE [LARGE SCALE GENOMIC DNA]</scope>
    <source>
        <strain evidence="10">E3</strain>
    </source>
</reference>
<dbReference type="Proteomes" id="UP000039324">
    <property type="component" value="Unassembled WGS sequence"/>
</dbReference>
<dbReference type="PANTHER" id="PTHR10937:SF0">
    <property type="entry name" value="GLUTAMINE--FRUCTOSE-6-PHOSPHATE TRANSAMINASE (ISOMERIZING)"/>
    <property type="match status" value="1"/>
</dbReference>
<keyword evidence="5" id="KW-0808">Transferase</keyword>
<gene>
    <name evidence="10" type="ORF">PBRA_001671</name>
    <name evidence="11" type="ORF">PLBR_LOCUS1107</name>
</gene>
<keyword evidence="4" id="KW-0032">Aminotransferase</keyword>
<feature type="domain" description="SIS" evidence="9">
    <location>
        <begin position="329"/>
        <end position="468"/>
    </location>
</feature>
<organism evidence="10 12">
    <name type="scientific">Plasmodiophora brassicae</name>
    <name type="common">Clubroot disease agent</name>
    <dbReference type="NCBI Taxonomy" id="37360"/>
    <lineage>
        <taxon>Eukaryota</taxon>
        <taxon>Sar</taxon>
        <taxon>Rhizaria</taxon>
        <taxon>Endomyxa</taxon>
        <taxon>Phytomyxea</taxon>
        <taxon>Plasmodiophorida</taxon>
        <taxon>Plasmodiophoridae</taxon>
        <taxon>Plasmodiophora</taxon>
    </lineage>
</organism>
<dbReference type="Gene3D" id="3.60.20.10">
    <property type="entry name" value="Glutamine Phosphoribosylpyrophosphate, subunit 1, domain 1"/>
    <property type="match status" value="1"/>
</dbReference>
<protein>
    <recommendedName>
        <fullName evidence="3">Glutamine--fructose-6-phosphate aminotransferase [isomerizing]</fullName>
        <ecNumber evidence="2">2.6.1.16</ecNumber>
    </recommendedName>
</protein>
<dbReference type="InterPro" id="IPR001347">
    <property type="entry name" value="SIS_dom"/>
</dbReference>
<dbReference type="EMBL" id="OVEO01000002">
    <property type="protein sequence ID" value="SPQ93892.1"/>
    <property type="molecule type" value="Genomic_DNA"/>
</dbReference>
<evidence type="ECO:0000256" key="5">
    <source>
        <dbReference type="ARBA" id="ARBA00022679"/>
    </source>
</evidence>
<evidence type="ECO:0000313" key="12">
    <source>
        <dbReference type="Proteomes" id="UP000039324"/>
    </source>
</evidence>
<dbReference type="GO" id="GO:0004360">
    <property type="term" value="F:glutamine-fructose-6-phosphate transaminase (isomerizing) activity"/>
    <property type="evidence" value="ECO:0007669"/>
    <property type="project" value="UniProtKB-EC"/>
</dbReference>
<evidence type="ECO:0000313" key="13">
    <source>
        <dbReference type="Proteomes" id="UP000290189"/>
    </source>
</evidence>
<dbReference type="NCBIfam" id="NF001484">
    <property type="entry name" value="PRK00331.1"/>
    <property type="match status" value="1"/>
</dbReference>
<evidence type="ECO:0000256" key="4">
    <source>
        <dbReference type="ARBA" id="ARBA00022576"/>
    </source>
</evidence>
<keyword evidence="7" id="KW-0315">Glutamine amidotransferase</keyword>
<dbReference type="PROSITE" id="PS51278">
    <property type="entry name" value="GATASE_TYPE_2"/>
    <property type="match status" value="1"/>
</dbReference>
<evidence type="ECO:0000256" key="3">
    <source>
        <dbReference type="ARBA" id="ARBA00016090"/>
    </source>
</evidence>
<dbReference type="FunFam" id="3.60.20.10:FF:000006">
    <property type="entry name" value="Glutamine--fructose-6-phosphate aminotransferase [isomerizing]"/>
    <property type="match status" value="1"/>
</dbReference>
<dbReference type="Pfam" id="PF01380">
    <property type="entry name" value="SIS"/>
    <property type="match status" value="2"/>
</dbReference>
<dbReference type="Pfam" id="PF13522">
    <property type="entry name" value="GATase_6"/>
    <property type="match status" value="1"/>
</dbReference>
<dbReference type="FunFam" id="3.40.50.10490:FF:000036">
    <property type="entry name" value="Glutamine-fructose-6-phosphate transaminase (Isomerizing), variant"/>
    <property type="match status" value="1"/>
</dbReference>
<dbReference type="SUPFAM" id="SSF53697">
    <property type="entry name" value="SIS domain"/>
    <property type="match status" value="1"/>
</dbReference>
<dbReference type="InterPro" id="IPR047084">
    <property type="entry name" value="GFAT_N"/>
</dbReference>
<sequence>MWAQAVWRRACPTLSLAAAAVGGTLAASWSWARHADACGIVAYVGKDRNDSAVKYLLEGLTILQNRGYDSCGVSTINAKQELVTTKFASAGSTSDSIKLLAEAAPSVHQGNPIGIAHTRWATHGAKTDANAHPHLDNKNRIALVHNGTIENASELRQELLDKGYKFKSETDSEVIAVLIGQYLDEGLETQDAVNKALARLHGTWGLCILDVKNPGRIIAARNGSPLVVGIAEGRMFLASEFSSFGRYTNQYIPLRDGEVAIVEADGVSLDKSRQESAPKGEDILLTPAPYPHWTIREINEQPEAISRALNYGGRINRGGIVKLGGLQANEENLKSIQHLVIAACGTSLFASQYGAAVMRYLNSFESVQTVDAAELIPDSFPVEAGGLLVVSQSGETKDVHRAVVMAAESNLPRFSVINSVGSLIARTTKCGVYINAGREHAVASTKAFVTQVVVMCLIAGWFAQIRKRPESKQRIDEVLDALHKLPLYCGMTLKNNDNIGAIAAKIKDAEHIFVLGRGFAEPIAREAALKIKEITYIHAEGYAGGALKHGPFALIEKGTPIILVIPDDKNAALMRTAAEEVRARGAHTIIVTDNEKIAEHIADDVILIPENGPLTALLGVVPLQQLAYELAVQRGIDPDKPKNLAKAVTVD</sequence>
<evidence type="ECO:0000313" key="10">
    <source>
        <dbReference type="EMBL" id="CEP00617.1"/>
    </source>
</evidence>
<accession>A0A0G4IZG4</accession>
<keyword evidence="6" id="KW-0677">Repeat</keyword>
<dbReference type="InterPro" id="IPR046348">
    <property type="entry name" value="SIS_dom_sf"/>
</dbReference>
<dbReference type="GO" id="GO:0006487">
    <property type="term" value="P:protein N-linked glycosylation"/>
    <property type="evidence" value="ECO:0007669"/>
    <property type="project" value="TreeGrafter"/>
</dbReference>
<keyword evidence="11" id="KW-0496">Mitochondrion</keyword>
<dbReference type="InterPro" id="IPR035490">
    <property type="entry name" value="GlmS/FrlB_SIS"/>
</dbReference>
<dbReference type="Gene3D" id="3.40.50.10490">
    <property type="entry name" value="Glucose-6-phosphate isomerase like protein, domain 1"/>
    <property type="match status" value="2"/>
</dbReference>
<dbReference type="PANTHER" id="PTHR10937">
    <property type="entry name" value="GLUCOSAMINE--FRUCTOSE-6-PHOSPHATE AMINOTRANSFERASE, ISOMERIZING"/>
    <property type="match status" value="1"/>
</dbReference>
<evidence type="ECO:0000256" key="7">
    <source>
        <dbReference type="ARBA" id="ARBA00022962"/>
    </source>
</evidence>
<dbReference type="InterPro" id="IPR029055">
    <property type="entry name" value="Ntn_hydrolases_N"/>
</dbReference>
<evidence type="ECO:0000256" key="6">
    <source>
        <dbReference type="ARBA" id="ARBA00022737"/>
    </source>
</evidence>
<dbReference type="GO" id="GO:0006047">
    <property type="term" value="P:UDP-N-acetylglucosamine metabolic process"/>
    <property type="evidence" value="ECO:0007669"/>
    <property type="project" value="TreeGrafter"/>
</dbReference>
<dbReference type="NCBIfam" id="TIGR01135">
    <property type="entry name" value="glmS"/>
    <property type="match status" value="1"/>
</dbReference>
<keyword evidence="12" id="KW-1185">Reference proteome</keyword>
<geneLocation type="mitochondrion" evidence="11"/>
<evidence type="ECO:0000313" key="11">
    <source>
        <dbReference type="EMBL" id="SPQ93892.1"/>
    </source>
</evidence>
<dbReference type="CDD" id="cd00714">
    <property type="entry name" value="GFAT"/>
    <property type="match status" value="1"/>
</dbReference>
<evidence type="ECO:0000256" key="1">
    <source>
        <dbReference type="ARBA" id="ARBA00001031"/>
    </source>
</evidence>
<dbReference type="EMBL" id="CDSF01000101">
    <property type="protein sequence ID" value="CEP00617.1"/>
    <property type="molecule type" value="Genomic_DNA"/>
</dbReference>
<name>A0A0G4IZG4_PLABS</name>
<dbReference type="Proteomes" id="UP000290189">
    <property type="component" value="Unassembled WGS sequence"/>
</dbReference>
<dbReference type="OMA" id="GCTAKYW"/>
<dbReference type="AlphaFoldDB" id="A0A0G4IZG4"/>
<dbReference type="CDD" id="cd05008">
    <property type="entry name" value="SIS_GlmS_GlmD_1"/>
    <property type="match status" value="1"/>
</dbReference>
<dbReference type="GO" id="GO:0097367">
    <property type="term" value="F:carbohydrate derivative binding"/>
    <property type="evidence" value="ECO:0007669"/>
    <property type="project" value="InterPro"/>
</dbReference>
<feature type="domain" description="SIS" evidence="9">
    <location>
        <begin position="502"/>
        <end position="641"/>
    </location>
</feature>
<evidence type="ECO:0000256" key="2">
    <source>
        <dbReference type="ARBA" id="ARBA00012916"/>
    </source>
</evidence>
<dbReference type="STRING" id="37360.A0A0G4IZG4"/>
<dbReference type="CDD" id="cd05009">
    <property type="entry name" value="SIS_GlmS_GlmD_2"/>
    <property type="match status" value="1"/>
</dbReference>
<dbReference type="SUPFAM" id="SSF56235">
    <property type="entry name" value="N-terminal nucleophile aminohydrolases (Ntn hydrolases)"/>
    <property type="match status" value="1"/>
</dbReference>
<dbReference type="InterPro" id="IPR035466">
    <property type="entry name" value="GlmS/AgaS_SIS"/>
</dbReference>